<evidence type="ECO:0000313" key="2">
    <source>
        <dbReference type="Proteomes" id="UP000724584"/>
    </source>
</evidence>
<reference evidence="1 2" key="1">
    <citation type="journal article" date="2021" name="Nat. Commun.">
        <title>Genetic determinants of endophytism in the Arabidopsis root mycobiome.</title>
        <authorList>
            <person name="Mesny F."/>
            <person name="Miyauchi S."/>
            <person name="Thiergart T."/>
            <person name="Pickel B."/>
            <person name="Atanasova L."/>
            <person name="Karlsson M."/>
            <person name="Huettel B."/>
            <person name="Barry K.W."/>
            <person name="Haridas S."/>
            <person name="Chen C."/>
            <person name="Bauer D."/>
            <person name="Andreopoulos W."/>
            <person name="Pangilinan J."/>
            <person name="LaButti K."/>
            <person name="Riley R."/>
            <person name="Lipzen A."/>
            <person name="Clum A."/>
            <person name="Drula E."/>
            <person name="Henrissat B."/>
            <person name="Kohler A."/>
            <person name="Grigoriev I.V."/>
            <person name="Martin F.M."/>
            <person name="Hacquard S."/>
        </authorList>
    </citation>
    <scope>NUCLEOTIDE SEQUENCE [LARGE SCALE GENOMIC DNA]</scope>
    <source>
        <strain evidence="1 2">MPI-SDFR-AT-0079</strain>
    </source>
</reference>
<sequence>MASMLEALQPHPEDHLHLRLHRARSVVLTTQELVEIRAAQRTFEGAYMRTALSQFSFALVVLKIFTSDFYPIGALLACYGAAVLLVAVYRRYEGNRQFFDREESESSEGGDSEEESVVGGEEVTGEGEGIDGRGRARARGRRRERVRQVVVRKKFRTSGNSVGLLVVLSLVSYVALVVLLWELVE</sequence>
<dbReference type="Proteomes" id="UP000724584">
    <property type="component" value="Unassembled WGS sequence"/>
</dbReference>
<keyword evidence="2" id="KW-1185">Reference proteome</keyword>
<evidence type="ECO:0000313" key="1">
    <source>
        <dbReference type="EMBL" id="KAH6650147.1"/>
    </source>
</evidence>
<comment type="caution">
    <text evidence="1">The sequence shown here is derived from an EMBL/GenBank/DDBJ whole genome shotgun (WGS) entry which is preliminary data.</text>
</comment>
<dbReference type="EMBL" id="JAGIZQ010000001">
    <property type="protein sequence ID" value="KAH6650147.1"/>
    <property type="molecule type" value="Genomic_DNA"/>
</dbReference>
<organism evidence="1 2">
    <name type="scientific">Chaetomium tenue</name>
    <dbReference type="NCBI Taxonomy" id="1854479"/>
    <lineage>
        <taxon>Eukaryota</taxon>
        <taxon>Fungi</taxon>
        <taxon>Dikarya</taxon>
        <taxon>Ascomycota</taxon>
        <taxon>Pezizomycotina</taxon>
        <taxon>Sordariomycetes</taxon>
        <taxon>Sordariomycetidae</taxon>
        <taxon>Sordariales</taxon>
        <taxon>Chaetomiaceae</taxon>
        <taxon>Chaetomium</taxon>
    </lineage>
</organism>
<gene>
    <name evidence="1" type="ORF">F5144DRAFT_35713</name>
</gene>
<name>A0ACB7PPD1_9PEZI</name>
<proteinExistence type="predicted"/>
<protein>
    <submittedName>
        <fullName evidence="1">Uncharacterized protein</fullName>
    </submittedName>
</protein>
<accession>A0ACB7PPD1</accession>